<dbReference type="Proteomes" id="UP000494115">
    <property type="component" value="Unassembled WGS sequence"/>
</dbReference>
<dbReference type="InterPro" id="IPR011006">
    <property type="entry name" value="CheY-like_superfamily"/>
</dbReference>
<dbReference type="CDD" id="cd00156">
    <property type="entry name" value="REC"/>
    <property type="match status" value="1"/>
</dbReference>
<protein>
    <submittedName>
        <fullName evidence="8">Transcriptional regulatory protein ZraR</fullName>
    </submittedName>
</protein>
<dbReference type="Gene3D" id="1.10.8.60">
    <property type="match status" value="1"/>
</dbReference>
<dbReference type="SUPFAM" id="SSF52172">
    <property type="entry name" value="CheY-like"/>
    <property type="match status" value="1"/>
</dbReference>
<evidence type="ECO:0000256" key="1">
    <source>
        <dbReference type="ARBA" id="ARBA00022741"/>
    </source>
</evidence>
<dbReference type="Gene3D" id="3.40.50.300">
    <property type="entry name" value="P-loop containing nucleotide triphosphate hydrolases"/>
    <property type="match status" value="1"/>
</dbReference>
<proteinExistence type="predicted"/>
<keyword evidence="5" id="KW-0597">Phosphoprotein</keyword>
<dbReference type="Pfam" id="PF00072">
    <property type="entry name" value="Response_reg"/>
    <property type="match status" value="1"/>
</dbReference>
<dbReference type="PROSITE" id="PS00688">
    <property type="entry name" value="SIGMA54_INTERACT_3"/>
    <property type="match status" value="1"/>
</dbReference>
<dbReference type="RefSeq" id="WP_175104930.1">
    <property type="nucleotide sequence ID" value="NZ_CADIKM010000008.1"/>
</dbReference>
<dbReference type="PROSITE" id="PS50045">
    <property type="entry name" value="SIGMA54_INTERACT_4"/>
    <property type="match status" value="1"/>
</dbReference>
<dbReference type="InterPro" id="IPR003593">
    <property type="entry name" value="AAA+_ATPase"/>
</dbReference>
<name>A0A6S7CDK2_9BURK</name>
<dbReference type="SMART" id="SM00448">
    <property type="entry name" value="REC"/>
    <property type="match status" value="1"/>
</dbReference>
<dbReference type="EMBL" id="CADIKM010000008">
    <property type="protein sequence ID" value="CAB3787100.1"/>
    <property type="molecule type" value="Genomic_DNA"/>
</dbReference>
<evidence type="ECO:0000313" key="9">
    <source>
        <dbReference type="Proteomes" id="UP000494115"/>
    </source>
</evidence>
<dbReference type="InterPro" id="IPR027417">
    <property type="entry name" value="P-loop_NTPase"/>
</dbReference>
<dbReference type="Pfam" id="PF00158">
    <property type="entry name" value="Sigma54_activat"/>
    <property type="match status" value="1"/>
</dbReference>
<dbReference type="PRINTS" id="PR01590">
    <property type="entry name" value="HTHFIS"/>
</dbReference>
<dbReference type="SMART" id="SM00382">
    <property type="entry name" value="AAA"/>
    <property type="match status" value="1"/>
</dbReference>
<evidence type="ECO:0000256" key="2">
    <source>
        <dbReference type="ARBA" id="ARBA00022840"/>
    </source>
</evidence>
<dbReference type="PANTHER" id="PTHR32071">
    <property type="entry name" value="TRANSCRIPTIONAL REGULATORY PROTEIN"/>
    <property type="match status" value="1"/>
</dbReference>
<feature type="modified residue" description="4-aspartylphosphate" evidence="5">
    <location>
        <position position="52"/>
    </location>
</feature>
<dbReference type="CDD" id="cd00009">
    <property type="entry name" value="AAA"/>
    <property type="match status" value="1"/>
</dbReference>
<dbReference type="AlphaFoldDB" id="A0A6S7CDK2"/>
<evidence type="ECO:0000259" key="6">
    <source>
        <dbReference type="PROSITE" id="PS50045"/>
    </source>
</evidence>
<dbReference type="InterPro" id="IPR009057">
    <property type="entry name" value="Homeodomain-like_sf"/>
</dbReference>
<dbReference type="Pfam" id="PF02954">
    <property type="entry name" value="HTH_8"/>
    <property type="match status" value="1"/>
</dbReference>
<keyword evidence="3" id="KW-0805">Transcription regulation</keyword>
<dbReference type="InterPro" id="IPR025944">
    <property type="entry name" value="Sigma_54_int_dom_CS"/>
</dbReference>
<accession>A0A6S7CDK2</accession>
<evidence type="ECO:0000256" key="3">
    <source>
        <dbReference type="ARBA" id="ARBA00023015"/>
    </source>
</evidence>
<dbReference type="InterPro" id="IPR058031">
    <property type="entry name" value="AAA_lid_NorR"/>
</dbReference>
<dbReference type="InterPro" id="IPR002197">
    <property type="entry name" value="HTH_Fis"/>
</dbReference>
<dbReference type="GO" id="GO:0006355">
    <property type="term" value="P:regulation of DNA-templated transcription"/>
    <property type="evidence" value="ECO:0007669"/>
    <property type="project" value="InterPro"/>
</dbReference>
<dbReference type="PROSITE" id="PS00675">
    <property type="entry name" value="SIGMA54_INTERACT_1"/>
    <property type="match status" value="1"/>
</dbReference>
<dbReference type="InterPro" id="IPR002078">
    <property type="entry name" value="Sigma_54_int"/>
</dbReference>
<evidence type="ECO:0000256" key="5">
    <source>
        <dbReference type="PROSITE-ProRule" id="PRU00169"/>
    </source>
</evidence>
<evidence type="ECO:0000313" key="8">
    <source>
        <dbReference type="EMBL" id="CAB3787100.1"/>
    </source>
</evidence>
<organism evidence="8 9">
    <name type="scientific">Pararobbsia alpina</name>
    <dbReference type="NCBI Taxonomy" id="621374"/>
    <lineage>
        <taxon>Bacteria</taxon>
        <taxon>Pseudomonadati</taxon>
        <taxon>Pseudomonadota</taxon>
        <taxon>Betaproteobacteria</taxon>
        <taxon>Burkholderiales</taxon>
        <taxon>Burkholderiaceae</taxon>
        <taxon>Pararobbsia</taxon>
    </lineage>
</organism>
<dbReference type="GO" id="GO:0000160">
    <property type="term" value="P:phosphorelay signal transduction system"/>
    <property type="evidence" value="ECO:0007669"/>
    <property type="project" value="InterPro"/>
</dbReference>
<dbReference type="SUPFAM" id="SSF52540">
    <property type="entry name" value="P-loop containing nucleoside triphosphate hydrolases"/>
    <property type="match status" value="1"/>
</dbReference>
<dbReference type="InterPro" id="IPR001789">
    <property type="entry name" value="Sig_transdc_resp-reg_receiver"/>
</dbReference>
<feature type="domain" description="Response regulatory" evidence="7">
    <location>
        <begin position="3"/>
        <end position="119"/>
    </location>
</feature>
<reference evidence="8 9" key="1">
    <citation type="submission" date="2020-04" db="EMBL/GenBank/DDBJ databases">
        <authorList>
            <person name="De Canck E."/>
        </authorList>
    </citation>
    <scope>NUCLEOTIDE SEQUENCE [LARGE SCALE GENOMIC DNA]</scope>
    <source>
        <strain evidence="8 9">LMG 28138</strain>
    </source>
</reference>
<dbReference type="SUPFAM" id="SSF46689">
    <property type="entry name" value="Homeodomain-like"/>
    <property type="match status" value="1"/>
</dbReference>
<keyword evidence="1" id="KW-0547">Nucleotide-binding</keyword>
<sequence>MPHALIVEDDPNSLSGLAAILQADGFSVDVAATLGDARDALTRFIPDVVLIDLNLPDGKGLDLLQHLPSQPPDGNVPVIVMTGNATVESAIEGLRHGIWDYLLKPVSIPRLRSLLARIPRPYELSEEVQSLRSTLRELGRFGPMVGRSEPMQRVYDAIERVAPTESAVLVHGETGTGKHTVAHAIHEMSRRRKGPFVRFDCAAPRDNNRPFESLLFGHERAAFPGADLRMTGVLEEAAGGTLFVDNVTSLPPGQQAAVLGALEGRTLRRVGGTQDTAADFRLIVGTERIPSQAIAEGVLLDALAQRFTGATIPLPPLRERGADIELLAQHCIDESNSETGLQKRLGQGVPRELQAYDWPGNIRELFTALRHAYRTSDETIDTLRSADGARSTAFSSVQITVGTPLATVEELLIRATLDAVGGTRHRAASMLGISPKTLYNKLQRMKMS</sequence>
<gene>
    <name evidence="8" type="primary">zraR_4</name>
    <name evidence="8" type="ORF">LMG28138_02360</name>
</gene>
<dbReference type="Pfam" id="PF25601">
    <property type="entry name" value="AAA_lid_14"/>
    <property type="match status" value="1"/>
</dbReference>
<evidence type="ECO:0000256" key="4">
    <source>
        <dbReference type="ARBA" id="ARBA00023163"/>
    </source>
</evidence>
<dbReference type="PROSITE" id="PS50110">
    <property type="entry name" value="RESPONSE_REGULATORY"/>
    <property type="match status" value="1"/>
</dbReference>
<feature type="domain" description="Sigma-54 factor interaction" evidence="6">
    <location>
        <begin position="144"/>
        <end position="374"/>
    </location>
</feature>
<keyword evidence="4" id="KW-0804">Transcription</keyword>
<dbReference type="GO" id="GO:0043565">
    <property type="term" value="F:sequence-specific DNA binding"/>
    <property type="evidence" value="ECO:0007669"/>
    <property type="project" value="InterPro"/>
</dbReference>
<evidence type="ECO:0000259" key="7">
    <source>
        <dbReference type="PROSITE" id="PS50110"/>
    </source>
</evidence>
<dbReference type="Gene3D" id="3.40.50.2300">
    <property type="match status" value="1"/>
</dbReference>
<dbReference type="InterPro" id="IPR025662">
    <property type="entry name" value="Sigma_54_int_dom_ATP-bd_1"/>
</dbReference>
<keyword evidence="9" id="KW-1185">Reference proteome</keyword>
<keyword evidence="2" id="KW-0067">ATP-binding</keyword>
<dbReference type="GO" id="GO:0005524">
    <property type="term" value="F:ATP binding"/>
    <property type="evidence" value="ECO:0007669"/>
    <property type="project" value="UniProtKB-KW"/>
</dbReference>
<dbReference type="Gene3D" id="1.10.10.60">
    <property type="entry name" value="Homeodomain-like"/>
    <property type="match status" value="1"/>
</dbReference>